<proteinExistence type="predicted"/>
<dbReference type="PANTHER" id="PTHR21439:SF0">
    <property type="entry name" value="PROTEIN OSCP1"/>
    <property type="match status" value="1"/>
</dbReference>
<feature type="region of interest" description="Disordered" evidence="1">
    <location>
        <begin position="250"/>
        <end position="295"/>
    </location>
</feature>
<sequence length="403" mass="43888">MTAGALPFLILGCGAEMGFILHTRLIAQKVEQEKAEMVMNDVVTHMFSPEFLAELFRPQPLYSYAAVKEVFKSLAETSIMHLSPVSMNKLFELMAMGMKYQLFTLRHPLELVEMTWTHLEELERLLTPLAQARLCPVFVMLEAFCSQLSHGDLAEIRKELLNFFVGRNTLISVLINEGMQSKTGQFFLPADYALPPLSACEPPGSIRYFKGGKLEASTVFEHQDAALRHPPSVPPGTWDPMNPATRMTKNGTNMYAPSQHADSTHTEAKISPLPSTTTRTTSPAAAPSPETTSAVTGELNHLSRLVGCGQPAPQQTFKLSLFDDMDEDGLDGRGAGARVGGGAAGTSGGPPASSTRPLTRMTKTDVESQNKELFNIMDGLRVDSATVQLSAKGGDLLEIMDED</sequence>
<evidence type="ECO:0000313" key="3">
    <source>
        <dbReference type="Proteomes" id="UP000284403"/>
    </source>
</evidence>
<keyword evidence="3" id="KW-1185">Reference proteome</keyword>
<dbReference type="InterPro" id="IPR019332">
    <property type="entry name" value="OSCP1"/>
</dbReference>
<comment type="caution">
    <text evidence="2">The sequence shown here is derived from an EMBL/GenBank/DDBJ whole genome shotgun (WGS) entry which is preliminary data.</text>
</comment>
<gene>
    <name evidence="2" type="ORF">Tco025E_03678</name>
</gene>
<feature type="compositionally biased region" description="Low complexity" evidence="1">
    <location>
        <begin position="271"/>
        <end position="295"/>
    </location>
</feature>
<dbReference type="RefSeq" id="XP_029229373.1">
    <property type="nucleotide sequence ID" value="XM_029370596.1"/>
</dbReference>
<dbReference type="OrthoDB" id="2157380at2759"/>
<dbReference type="GO" id="GO:0005737">
    <property type="term" value="C:cytoplasm"/>
    <property type="evidence" value="ECO:0007669"/>
    <property type="project" value="TreeGrafter"/>
</dbReference>
<dbReference type="AlphaFoldDB" id="A0A422PT63"/>
<dbReference type="Pfam" id="PF10188">
    <property type="entry name" value="Oscp1"/>
    <property type="match status" value="1"/>
</dbReference>
<evidence type="ECO:0000256" key="1">
    <source>
        <dbReference type="SAM" id="MobiDB-lite"/>
    </source>
</evidence>
<evidence type="ECO:0000313" key="2">
    <source>
        <dbReference type="EMBL" id="RNF20920.1"/>
    </source>
</evidence>
<feature type="region of interest" description="Disordered" evidence="1">
    <location>
        <begin position="333"/>
        <end position="361"/>
    </location>
</feature>
<dbReference type="EMBL" id="MKKU01000167">
    <property type="protein sequence ID" value="RNF20920.1"/>
    <property type="molecule type" value="Genomic_DNA"/>
</dbReference>
<dbReference type="PANTHER" id="PTHR21439">
    <property type="entry name" value="OXIDORED-NITRO DOMAIN-CONTAINING PROTEIN"/>
    <property type="match status" value="1"/>
</dbReference>
<dbReference type="GO" id="GO:0005886">
    <property type="term" value="C:plasma membrane"/>
    <property type="evidence" value="ECO:0007669"/>
    <property type="project" value="TreeGrafter"/>
</dbReference>
<protein>
    <submittedName>
        <fullName evidence="2">Organic solute carrier partner 1</fullName>
    </submittedName>
</protein>
<dbReference type="Proteomes" id="UP000284403">
    <property type="component" value="Unassembled WGS sequence"/>
</dbReference>
<reference evidence="2 3" key="1">
    <citation type="journal article" date="2018" name="BMC Genomics">
        <title>Genomic comparison of Trypanosoma conorhini and Trypanosoma rangeli to Trypanosoma cruzi strains of high and low virulence.</title>
        <authorList>
            <person name="Bradwell K.R."/>
            <person name="Koparde V.N."/>
            <person name="Matveyev A.V."/>
            <person name="Serrano M.G."/>
            <person name="Alves J.M."/>
            <person name="Parikh H."/>
            <person name="Huang B."/>
            <person name="Lee V."/>
            <person name="Espinosa-Alvarez O."/>
            <person name="Ortiz P.A."/>
            <person name="Costa-Martins A.G."/>
            <person name="Teixeira M.M."/>
            <person name="Buck G.A."/>
        </authorList>
    </citation>
    <scope>NUCLEOTIDE SEQUENCE [LARGE SCALE GENOMIC DNA]</scope>
    <source>
        <strain evidence="2 3">025E</strain>
    </source>
</reference>
<feature type="compositionally biased region" description="Gly residues" evidence="1">
    <location>
        <begin position="333"/>
        <end position="348"/>
    </location>
</feature>
<organism evidence="2 3">
    <name type="scientific">Trypanosoma conorhini</name>
    <dbReference type="NCBI Taxonomy" id="83891"/>
    <lineage>
        <taxon>Eukaryota</taxon>
        <taxon>Discoba</taxon>
        <taxon>Euglenozoa</taxon>
        <taxon>Kinetoplastea</taxon>
        <taxon>Metakinetoplastina</taxon>
        <taxon>Trypanosomatida</taxon>
        <taxon>Trypanosomatidae</taxon>
        <taxon>Trypanosoma</taxon>
    </lineage>
</organism>
<accession>A0A422PT63</accession>
<name>A0A422PT63_9TRYP</name>
<dbReference type="GeneID" id="40317289"/>